<evidence type="ECO:0000313" key="2">
    <source>
        <dbReference type="EMBL" id="PNH07690.1"/>
    </source>
</evidence>
<organism evidence="2 3">
    <name type="scientific">Tetrabaena socialis</name>
    <dbReference type="NCBI Taxonomy" id="47790"/>
    <lineage>
        <taxon>Eukaryota</taxon>
        <taxon>Viridiplantae</taxon>
        <taxon>Chlorophyta</taxon>
        <taxon>core chlorophytes</taxon>
        <taxon>Chlorophyceae</taxon>
        <taxon>CS clade</taxon>
        <taxon>Chlamydomonadales</taxon>
        <taxon>Tetrabaenaceae</taxon>
        <taxon>Tetrabaena</taxon>
    </lineage>
</organism>
<feature type="compositionally biased region" description="Low complexity" evidence="1">
    <location>
        <begin position="187"/>
        <end position="204"/>
    </location>
</feature>
<dbReference type="EMBL" id="PGGS01000167">
    <property type="protein sequence ID" value="PNH07690.1"/>
    <property type="molecule type" value="Genomic_DNA"/>
</dbReference>
<protein>
    <submittedName>
        <fullName evidence="2">Uncharacterized protein</fullName>
    </submittedName>
</protein>
<sequence length="351" mass="37299">PRATADIQPAAPSVERLDDLCGLLLRRGQPQLRGAVESFPGYSQLLGVQGEVLGRVVAALGVQPAQAKHTDGEGVLTLQSLQPGAAAILLRSYRAPAAAATAGLPAPPALRTMTQSFAHYGMPDGSVRIYSKTSISPPVFWPTPQLDIEIGGTEQSLILYAALAPRSALSTDLPYLHRYYDQPPPAVQQQQDGGHTGSSNNNSNGGSGSGSGSDLPSFKQLEAEARKEEGFTPFVSPSLWVRAMAVGALCFTVPWQGGRDAGVMEAVRRYSTTLTDIWLAHLLADARTYAGSDEPASDGGPDPSGQRARWRQAAEVLRNHVRHDPMTSLLYPVYGEPQVVKLIETVAGDLA</sequence>
<comment type="caution">
    <text evidence="2">The sequence shown here is derived from an EMBL/GenBank/DDBJ whole genome shotgun (WGS) entry which is preliminary data.</text>
</comment>
<feature type="region of interest" description="Disordered" evidence="1">
    <location>
        <begin position="180"/>
        <end position="216"/>
    </location>
</feature>
<evidence type="ECO:0000313" key="3">
    <source>
        <dbReference type="Proteomes" id="UP000236333"/>
    </source>
</evidence>
<keyword evidence="3" id="KW-1185">Reference proteome</keyword>
<dbReference type="AlphaFoldDB" id="A0A2J8A5A1"/>
<proteinExistence type="predicted"/>
<dbReference type="Gene3D" id="3.40.1500.20">
    <property type="match status" value="1"/>
</dbReference>
<gene>
    <name evidence="2" type="ORF">TSOC_005820</name>
</gene>
<reference evidence="2 3" key="1">
    <citation type="journal article" date="2017" name="Mol. Biol. Evol.">
        <title>The 4-celled Tetrabaena socialis nuclear genome reveals the essential components for genetic control of cell number at the origin of multicellularity in the volvocine lineage.</title>
        <authorList>
            <person name="Featherston J."/>
            <person name="Arakaki Y."/>
            <person name="Hanschen E.R."/>
            <person name="Ferris P.J."/>
            <person name="Michod R.E."/>
            <person name="Olson B.J.S.C."/>
            <person name="Nozaki H."/>
            <person name="Durand P.M."/>
        </authorList>
    </citation>
    <scope>NUCLEOTIDE SEQUENCE [LARGE SCALE GENOMIC DNA]</scope>
    <source>
        <strain evidence="2 3">NIES-571</strain>
    </source>
</reference>
<dbReference type="OrthoDB" id="542335at2759"/>
<dbReference type="Proteomes" id="UP000236333">
    <property type="component" value="Unassembled WGS sequence"/>
</dbReference>
<feature type="non-terminal residue" evidence="2">
    <location>
        <position position="1"/>
    </location>
</feature>
<name>A0A2J8A5A1_9CHLO</name>
<accession>A0A2J8A5A1</accession>
<evidence type="ECO:0000256" key="1">
    <source>
        <dbReference type="SAM" id="MobiDB-lite"/>
    </source>
</evidence>